<proteinExistence type="predicted"/>
<keyword evidence="2" id="KW-0812">Transmembrane</keyword>
<feature type="non-terminal residue" evidence="3">
    <location>
        <position position="1"/>
    </location>
</feature>
<evidence type="ECO:0000256" key="2">
    <source>
        <dbReference type="SAM" id="Phobius"/>
    </source>
</evidence>
<reference evidence="3 4" key="3">
    <citation type="journal article" date="2013" name="Rice">
        <title>Improvement of the Oryza sativa Nipponbare reference genome using next generation sequence and optical map data.</title>
        <authorList>
            <person name="Kawahara Y."/>
            <person name="de la Bastide M."/>
            <person name="Hamilton J.P."/>
            <person name="Kanamori H."/>
            <person name="McCombie W.R."/>
            <person name="Ouyang S."/>
            <person name="Schwartz D.C."/>
            <person name="Tanaka T."/>
            <person name="Wu J."/>
            <person name="Zhou S."/>
            <person name="Childs K.L."/>
            <person name="Davidson R.M."/>
            <person name="Lin H."/>
            <person name="Quesada-Ocampo L."/>
            <person name="Vaillancourt B."/>
            <person name="Sakai H."/>
            <person name="Lee S.S."/>
            <person name="Kim J."/>
            <person name="Numa H."/>
            <person name="Itoh T."/>
            <person name="Buell C.R."/>
            <person name="Matsumoto T."/>
        </authorList>
    </citation>
    <scope>NUCLEOTIDE SEQUENCE [LARGE SCALE GENOMIC DNA]</scope>
    <source>
        <strain evidence="4">cv. Nipponbare</strain>
    </source>
</reference>
<dbReference type="Gramene" id="Os01t0687150-00">
    <property type="protein sequence ID" value="Os01t0687150-00"/>
    <property type="gene ID" value="Os01g0687150"/>
</dbReference>
<name>A0A0P0V6P4_ORYSJ</name>
<dbReference type="PaxDb" id="39947-A0A0P0V6P4"/>
<keyword evidence="2" id="KW-1133">Transmembrane helix</keyword>
<feature type="region of interest" description="Disordered" evidence="1">
    <location>
        <begin position="1"/>
        <end position="64"/>
    </location>
</feature>
<dbReference type="EMBL" id="AP014957">
    <property type="protein sequence ID" value="BAS73762.1"/>
    <property type="molecule type" value="Genomic_DNA"/>
</dbReference>
<gene>
    <name evidence="3" type="ordered locus">Os01g0687150</name>
    <name evidence="3" type="ORF">OSNPB_010687150</name>
</gene>
<keyword evidence="4" id="KW-1185">Reference proteome</keyword>
<reference evidence="3 4" key="2">
    <citation type="journal article" date="2013" name="Plant Cell Physiol.">
        <title>Rice Annotation Project Database (RAP-DB): an integrative and interactive database for rice genomics.</title>
        <authorList>
            <person name="Sakai H."/>
            <person name="Lee S.S."/>
            <person name="Tanaka T."/>
            <person name="Numa H."/>
            <person name="Kim J."/>
            <person name="Kawahara Y."/>
            <person name="Wakimoto H."/>
            <person name="Yang C.C."/>
            <person name="Iwamoto M."/>
            <person name="Abe T."/>
            <person name="Yamada Y."/>
            <person name="Muto A."/>
            <person name="Inokuchi H."/>
            <person name="Ikemura T."/>
            <person name="Matsumoto T."/>
            <person name="Sasaki T."/>
            <person name="Itoh T."/>
        </authorList>
    </citation>
    <scope>NUCLEOTIDE SEQUENCE [LARGE SCALE GENOMIC DNA]</scope>
    <source>
        <strain evidence="4">cv. Nipponbare</strain>
    </source>
</reference>
<dbReference type="InParanoid" id="A0A0P0V6P4"/>
<feature type="transmembrane region" description="Helical" evidence="2">
    <location>
        <begin position="151"/>
        <end position="175"/>
    </location>
</feature>
<keyword evidence="2" id="KW-0472">Membrane</keyword>
<accession>A0A0P0V6P4</accession>
<dbReference type="GO" id="GO:0022857">
    <property type="term" value="F:transmembrane transporter activity"/>
    <property type="evidence" value="ECO:0000318"/>
    <property type="project" value="GO_Central"/>
</dbReference>
<dbReference type="AlphaFoldDB" id="A0A0P0V6P4"/>
<dbReference type="STRING" id="39947.A0A0P0V6P4"/>
<organism evidence="3 4">
    <name type="scientific">Oryza sativa subsp. japonica</name>
    <name type="common">Rice</name>
    <dbReference type="NCBI Taxonomy" id="39947"/>
    <lineage>
        <taxon>Eukaryota</taxon>
        <taxon>Viridiplantae</taxon>
        <taxon>Streptophyta</taxon>
        <taxon>Embryophyta</taxon>
        <taxon>Tracheophyta</taxon>
        <taxon>Spermatophyta</taxon>
        <taxon>Magnoliopsida</taxon>
        <taxon>Liliopsida</taxon>
        <taxon>Poales</taxon>
        <taxon>Poaceae</taxon>
        <taxon>BOP clade</taxon>
        <taxon>Oryzoideae</taxon>
        <taxon>Oryzeae</taxon>
        <taxon>Oryzinae</taxon>
        <taxon>Oryza</taxon>
        <taxon>Oryza sativa</taxon>
    </lineage>
</organism>
<feature type="compositionally biased region" description="Basic residues" evidence="1">
    <location>
        <begin position="39"/>
        <end position="52"/>
    </location>
</feature>
<evidence type="ECO:0000313" key="4">
    <source>
        <dbReference type="Proteomes" id="UP000059680"/>
    </source>
</evidence>
<evidence type="ECO:0000313" key="3">
    <source>
        <dbReference type="EMBL" id="BAS73762.1"/>
    </source>
</evidence>
<sequence>GARAGRGGARRGRPAAPNDAHTRDRAAAGTNRSVSLRLHICRRTRRRRRRTSARPGGEGAAAGTIRSVSLSLRLHLRRRSRRRRRQRLTVVISKARTAADARVGVLLQPPRASPRRATVPHAAARAAGGRGAWHLHRRRRLRHKTTASRTYLPVSTSAILISTQLAFIVFFACFIERQRLLNAMALLTISSHTSTPSPAAAPSRMRW</sequence>
<dbReference type="Proteomes" id="UP000059680">
    <property type="component" value="Chromosome 1"/>
</dbReference>
<evidence type="ECO:0000256" key="1">
    <source>
        <dbReference type="SAM" id="MobiDB-lite"/>
    </source>
</evidence>
<reference evidence="4" key="1">
    <citation type="journal article" date="2005" name="Nature">
        <title>The map-based sequence of the rice genome.</title>
        <authorList>
            <consortium name="International rice genome sequencing project (IRGSP)"/>
            <person name="Matsumoto T."/>
            <person name="Wu J."/>
            <person name="Kanamori H."/>
            <person name="Katayose Y."/>
            <person name="Fujisawa M."/>
            <person name="Namiki N."/>
            <person name="Mizuno H."/>
            <person name="Yamamoto K."/>
            <person name="Antonio B.A."/>
            <person name="Baba T."/>
            <person name="Sakata K."/>
            <person name="Nagamura Y."/>
            <person name="Aoki H."/>
            <person name="Arikawa K."/>
            <person name="Arita K."/>
            <person name="Bito T."/>
            <person name="Chiden Y."/>
            <person name="Fujitsuka N."/>
            <person name="Fukunaka R."/>
            <person name="Hamada M."/>
            <person name="Harada C."/>
            <person name="Hayashi A."/>
            <person name="Hijishita S."/>
            <person name="Honda M."/>
            <person name="Hosokawa S."/>
            <person name="Ichikawa Y."/>
            <person name="Idonuma A."/>
            <person name="Iijima M."/>
            <person name="Ikeda M."/>
            <person name="Ikeno M."/>
            <person name="Ito K."/>
            <person name="Ito S."/>
            <person name="Ito T."/>
            <person name="Ito Y."/>
            <person name="Ito Y."/>
            <person name="Iwabuchi A."/>
            <person name="Kamiya K."/>
            <person name="Karasawa W."/>
            <person name="Kurita K."/>
            <person name="Katagiri S."/>
            <person name="Kikuta A."/>
            <person name="Kobayashi H."/>
            <person name="Kobayashi N."/>
            <person name="Machita K."/>
            <person name="Maehara T."/>
            <person name="Masukawa M."/>
            <person name="Mizubayashi T."/>
            <person name="Mukai Y."/>
            <person name="Nagasaki H."/>
            <person name="Nagata Y."/>
            <person name="Naito S."/>
            <person name="Nakashima M."/>
            <person name="Nakama Y."/>
            <person name="Nakamichi Y."/>
            <person name="Nakamura M."/>
            <person name="Meguro A."/>
            <person name="Negishi M."/>
            <person name="Ohta I."/>
            <person name="Ohta T."/>
            <person name="Okamoto M."/>
            <person name="Ono N."/>
            <person name="Saji S."/>
            <person name="Sakaguchi M."/>
            <person name="Sakai K."/>
            <person name="Shibata M."/>
            <person name="Shimokawa T."/>
            <person name="Song J."/>
            <person name="Takazaki Y."/>
            <person name="Terasawa K."/>
            <person name="Tsugane M."/>
            <person name="Tsuji K."/>
            <person name="Ueda S."/>
            <person name="Waki K."/>
            <person name="Yamagata H."/>
            <person name="Yamamoto M."/>
            <person name="Yamamoto S."/>
            <person name="Yamane H."/>
            <person name="Yoshiki S."/>
            <person name="Yoshihara R."/>
            <person name="Yukawa K."/>
            <person name="Zhong H."/>
            <person name="Yano M."/>
            <person name="Yuan Q."/>
            <person name="Ouyang S."/>
            <person name="Liu J."/>
            <person name="Jones K.M."/>
            <person name="Gansberger K."/>
            <person name="Moffat K."/>
            <person name="Hill J."/>
            <person name="Bera J."/>
            <person name="Fadrosh D."/>
            <person name="Jin S."/>
            <person name="Johri S."/>
            <person name="Kim M."/>
            <person name="Overton L."/>
            <person name="Reardon M."/>
            <person name="Tsitrin T."/>
            <person name="Vuong H."/>
            <person name="Weaver B."/>
            <person name="Ciecko A."/>
            <person name="Tallon L."/>
            <person name="Jackson J."/>
            <person name="Pai G."/>
            <person name="Aken S.V."/>
            <person name="Utterback T."/>
            <person name="Reidmuller S."/>
            <person name="Feldblyum T."/>
            <person name="Hsiao J."/>
            <person name="Zismann V."/>
            <person name="Iobst S."/>
            <person name="de Vazeille A.R."/>
            <person name="Buell C.R."/>
            <person name="Ying K."/>
            <person name="Li Y."/>
            <person name="Lu T."/>
            <person name="Huang Y."/>
            <person name="Zhao Q."/>
            <person name="Feng Q."/>
            <person name="Zhang L."/>
            <person name="Zhu J."/>
            <person name="Weng Q."/>
            <person name="Mu J."/>
            <person name="Lu Y."/>
            <person name="Fan D."/>
            <person name="Liu Y."/>
            <person name="Guan J."/>
            <person name="Zhang Y."/>
            <person name="Yu S."/>
            <person name="Liu X."/>
            <person name="Zhang Y."/>
            <person name="Hong G."/>
            <person name="Han B."/>
            <person name="Choisne N."/>
            <person name="Demange N."/>
            <person name="Orjeda G."/>
            <person name="Samain S."/>
            <person name="Cattolico L."/>
            <person name="Pelletier E."/>
            <person name="Couloux A."/>
            <person name="Segurens B."/>
            <person name="Wincker P."/>
            <person name="D'Hont A."/>
            <person name="Scarpelli C."/>
            <person name="Weissenbach J."/>
            <person name="Salanoubat M."/>
            <person name="Quetier F."/>
            <person name="Yu Y."/>
            <person name="Kim H.R."/>
            <person name="Rambo T."/>
            <person name="Currie J."/>
            <person name="Collura K."/>
            <person name="Luo M."/>
            <person name="Yang T."/>
            <person name="Ammiraju J.S.S."/>
            <person name="Engler F."/>
            <person name="Soderlund C."/>
            <person name="Wing R.A."/>
            <person name="Palmer L.E."/>
            <person name="de la Bastide M."/>
            <person name="Spiegel L."/>
            <person name="Nascimento L."/>
            <person name="Zutavern T."/>
            <person name="O'Shaughnessy A."/>
            <person name="Dike S."/>
            <person name="Dedhia N."/>
            <person name="Preston R."/>
            <person name="Balija V."/>
            <person name="McCombie W.R."/>
            <person name="Chow T."/>
            <person name="Chen H."/>
            <person name="Chung M."/>
            <person name="Chen C."/>
            <person name="Shaw J."/>
            <person name="Wu H."/>
            <person name="Hsiao K."/>
            <person name="Chao Y."/>
            <person name="Chu M."/>
            <person name="Cheng C."/>
            <person name="Hour A."/>
            <person name="Lee P."/>
            <person name="Lin S."/>
            <person name="Lin Y."/>
            <person name="Liou J."/>
            <person name="Liu S."/>
            <person name="Hsing Y."/>
            <person name="Raghuvanshi S."/>
            <person name="Mohanty A."/>
            <person name="Bharti A.K."/>
            <person name="Gaur A."/>
            <person name="Gupta V."/>
            <person name="Kumar D."/>
            <person name="Ravi V."/>
            <person name="Vij S."/>
            <person name="Kapur A."/>
            <person name="Khurana P."/>
            <person name="Khurana P."/>
            <person name="Khurana J.P."/>
            <person name="Tyagi A.K."/>
            <person name="Gaikwad K."/>
            <person name="Singh A."/>
            <person name="Dalal V."/>
            <person name="Srivastava S."/>
            <person name="Dixit A."/>
            <person name="Pal A.K."/>
            <person name="Ghazi I.A."/>
            <person name="Yadav M."/>
            <person name="Pandit A."/>
            <person name="Bhargava A."/>
            <person name="Sureshbabu K."/>
            <person name="Batra K."/>
            <person name="Sharma T.R."/>
            <person name="Mohapatra T."/>
            <person name="Singh N.K."/>
            <person name="Messing J."/>
            <person name="Nelson A.B."/>
            <person name="Fuks G."/>
            <person name="Kavchok S."/>
            <person name="Keizer G."/>
            <person name="Linton E."/>
            <person name="Llaca V."/>
            <person name="Song R."/>
            <person name="Tanyolac B."/>
            <person name="Young S."/>
            <person name="Ho-Il K."/>
            <person name="Hahn J.H."/>
            <person name="Sangsakoo G."/>
            <person name="Vanavichit A."/>
            <person name="de Mattos Luiz.A.T."/>
            <person name="Zimmer P.D."/>
            <person name="Malone G."/>
            <person name="Dellagostin O."/>
            <person name="de Oliveira A.C."/>
            <person name="Bevan M."/>
            <person name="Bancroft I."/>
            <person name="Minx P."/>
            <person name="Cordum H."/>
            <person name="Wilson R."/>
            <person name="Cheng Z."/>
            <person name="Jin W."/>
            <person name="Jiang J."/>
            <person name="Leong S.A."/>
            <person name="Iwama H."/>
            <person name="Gojobori T."/>
            <person name="Itoh T."/>
            <person name="Niimura Y."/>
            <person name="Fujii Y."/>
            <person name="Habara T."/>
            <person name="Sakai H."/>
            <person name="Sato Y."/>
            <person name="Wilson G."/>
            <person name="Kumar K."/>
            <person name="McCouch S."/>
            <person name="Juretic N."/>
            <person name="Hoen D."/>
            <person name="Wright S."/>
            <person name="Bruskiewich R."/>
            <person name="Bureau T."/>
            <person name="Miyao A."/>
            <person name="Hirochika H."/>
            <person name="Nishikawa T."/>
            <person name="Kadowaki K."/>
            <person name="Sugiura M."/>
            <person name="Burr B."/>
            <person name="Sasaki T."/>
        </authorList>
    </citation>
    <scope>NUCLEOTIDE SEQUENCE [LARGE SCALE GENOMIC DNA]</scope>
    <source>
        <strain evidence="4">cv. Nipponbare</strain>
    </source>
</reference>
<protein>
    <submittedName>
        <fullName evidence="3">Os01g0687150 protein</fullName>
    </submittedName>
</protein>